<proteinExistence type="inferred from homology"/>
<dbReference type="InterPro" id="IPR037519">
    <property type="entry name" value="LITAF_fam"/>
</dbReference>
<dbReference type="PANTHER" id="PTHR23292:SF14">
    <property type="entry name" value="FI16615P1-RELATED"/>
    <property type="match status" value="1"/>
</dbReference>
<keyword evidence="11" id="KW-1185">Reference proteome</keyword>
<evidence type="ECO:0000256" key="8">
    <source>
        <dbReference type="SAM" id="MobiDB-lite"/>
    </source>
</evidence>
<evidence type="ECO:0000256" key="1">
    <source>
        <dbReference type="ARBA" id="ARBA00004414"/>
    </source>
</evidence>
<reference evidence="10 11" key="1">
    <citation type="submission" date="2020-04" db="EMBL/GenBank/DDBJ databases">
        <authorList>
            <person name="Alioto T."/>
            <person name="Alioto T."/>
            <person name="Gomez Garrido J."/>
        </authorList>
    </citation>
    <scope>NUCLEOTIDE SEQUENCE [LARGE SCALE GENOMIC DNA]</scope>
</reference>
<dbReference type="OrthoDB" id="5599753at2759"/>
<evidence type="ECO:0000259" key="9">
    <source>
        <dbReference type="PROSITE" id="PS51837"/>
    </source>
</evidence>
<comment type="subcellular location">
    <subcellularLocation>
        <location evidence="2">Endosome membrane</location>
        <topology evidence="2">Peripheral membrane protein</topology>
    </subcellularLocation>
    <subcellularLocation>
        <location evidence="1">Late endosome membrane</location>
    </subcellularLocation>
    <subcellularLocation>
        <location evidence="3">Lysosome membrane</location>
        <topology evidence="3">Peripheral membrane protein</topology>
        <orientation evidence="3">Cytoplasmic side</orientation>
    </subcellularLocation>
</comment>
<keyword evidence="6" id="KW-0862">Zinc</keyword>
<protein>
    <recommendedName>
        <fullName evidence="9">LITAF domain-containing protein</fullName>
    </recommendedName>
</protein>
<dbReference type="GO" id="GO:0005765">
    <property type="term" value="C:lysosomal membrane"/>
    <property type="evidence" value="ECO:0007669"/>
    <property type="project" value="UniProtKB-SubCell"/>
</dbReference>
<feature type="compositionally biased region" description="Gly residues" evidence="8">
    <location>
        <begin position="25"/>
        <end position="35"/>
    </location>
</feature>
<evidence type="ECO:0000256" key="7">
    <source>
        <dbReference type="ARBA" id="ARBA00023136"/>
    </source>
</evidence>
<evidence type="ECO:0000256" key="6">
    <source>
        <dbReference type="ARBA" id="ARBA00022833"/>
    </source>
</evidence>
<dbReference type="EMBL" id="CADEPI010000235">
    <property type="protein sequence ID" value="CAB3381482.1"/>
    <property type="molecule type" value="Genomic_DNA"/>
</dbReference>
<dbReference type="Pfam" id="PF10601">
    <property type="entry name" value="zf-LITAF-like"/>
    <property type="match status" value="1"/>
</dbReference>
<organism evidence="10 11">
    <name type="scientific">Cloeon dipterum</name>
    <dbReference type="NCBI Taxonomy" id="197152"/>
    <lineage>
        <taxon>Eukaryota</taxon>
        <taxon>Metazoa</taxon>
        <taxon>Ecdysozoa</taxon>
        <taxon>Arthropoda</taxon>
        <taxon>Hexapoda</taxon>
        <taxon>Insecta</taxon>
        <taxon>Pterygota</taxon>
        <taxon>Palaeoptera</taxon>
        <taxon>Ephemeroptera</taxon>
        <taxon>Pisciforma</taxon>
        <taxon>Baetidae</taxon>
        <taxon>Cloeon</taxon>
    </lineage>
</organism>
<dbReference type="PROSITE" id="PS51837">
    <property type="entry name" value="LITAF"/>
    <property type="match status" value="1"/>
</dbReference>
<dbReference type="Proteomes" id="UP000494165">
    <property type="component" value="Unassembled WGS sequence"/>
</dbReference>
<dbReference type="PANTHER" id="PTHR23292">
    <property type="entry name" value="LIPOPOLYSACCHARIDE-INDUCED TUMOR NECROSIS FACTOR-ALPHA FACTOR"/>
    <property type="match status" value="1"/>
</dbReference>
<feature type="domain" description="LITAF" evidence="9">
    <location>
        <begin position="72"/>
        <end position="155"/>
    </location>
</feature>
<keyword evidence="5" id="KW-0479">Metal-binding</keyword>
<dbReference type="SMART" id="SM00714">
    <property type="entry name" value="LITAF"/>
    <property type="match status" value="1"/>
</dbReference>
<dbReference type="InterPro" id="IPR006629">
    <property type="entry name" value="LITAF"/>
</dbReference>
<evidence type="ECO:0000313" key="11">
    <source>
        <dbReference type="Proteomes" id="UP000494165"/>
    </source>
</evidence>
<gene>
    <name evidence="10" type="ORF">CLODIP_2_CD15007</name>
</gene>
<keyword evidence="7" id="KW-0472">Membrane</keyword>
<dbReference type="GO" id="GO:0008270">
    <property type="term" value="F:zinc ion binding"/>
    <property type="evidence" value="ECO:0007669"/>
    <property type="project" value="TreeGrafter"/>
</dbReference>
<comment type="similarity">
    <text evidence="4">Belongs to the CDIP1/LITAF family.</text>
</comment>
<evidence type="ECO:0000256" key="4">
    <source>
        <dbReference type="ARBA" id="ARBA00005975"/>
    </source>
</evidence>
<evidence type="ECO:0000256" key="3">
    <source>
        <dbReference type="ARBA" id="ARBA00004630"/>
    </source>
</evidence>
<comment type="caution">
    <text evidence="10">The sequence shown here is derived from an EMBL/GenBank/DDBJ whole genome shotgun (WGS) entry which is preliminary data.</text>
</comment>
<sequence>MQQPSAPFEGKMQPPNAPPSYHEAIGGGPGPGPGNVGWNVPHTGGTTQPIMNVQPLHPAPSHTVPGGGGPIVHQMHVVNVVMVGPSPIHTACPNCGAEVKTMTVTTPKSMAHLGCIALCLTGFWFCCCLPYCFDACKKTDHTCPNCKALIGTYNG</sequence>
<dbReference type="AlphaFoldDB" id="A0A8S1DFX1"/>
<evidence type="ECO:0000313" key="10">
    <source>
        <dbReference type="EMBL" id="CAB3381482.1"/>
    </source>
</evidence>
<evidence type="ECO:0000256" key="5">
    <source>
        <dbReference type="ARBA" id="ARBA00022723"/>
    </source>
</evidence>
<feature type="region of interest" description="Disordered" evidence="8">
    <location>
        <begin position="1"/>
        <end position="68"/>
    </location>
</feature>
<name>A0A8S1DFX1_9INSE</name>
<dbReference type="GO" id="GO:0031902">
    <property type="term" value="C:late endosome membrane"/>
    <property type="evidence" value="ECO:0007669"/>
    <property type="project" value="UniProtKB-SubCell"/>
</dbReference>
<evidence type="ECO:0000256" key="2">
    <source>
        <dbReference type="ARBA" id="ARBA00004481"/>
    </source>
</evidence>
<accession>A0A8S1DFX1</accession>